<dbReference type="PROSITE" id="PS51318">
    <property type="entry name" value="TAT"/>
    <property type="match status" value="1"/>
</dbReference>
<evidence type="ECO:0008006" key="4">
    <source>
        <dbReference type="Google" id="ProtNLM"/>
    </source>
</evidence>
<dbReference type="Gene3D" id="2.120.10.30">
    <property type="entry name" value="TolB, C-terminal domain"/>
    <property type="match status" value="1"/>
</dbReference>
<name>A0A229UQI6_9BACL</name>
<reference evidence="2 3" key="1">
    <citation type="submission" date="2017-07" db="EMBL/GenBank/DDBJ databases">
        <title>Genome sequencing and assembly of Paenibacillus rigui.</title>
        <authorList>
            <person name="Mayilraj S."/>
        </authorList>
    </citation>
    <scope>NUCLEOTIDE SEQUENCE [LARGE SCALE GENOMIC DNA]</scope>
    <source>
        <strain evidence="2 3">JCM 16352</strain>
    </source>
</reference>
<evidence type="ECO:0000313" key="3">
    <source>
        <dbReference type="Proteomes" id="UP000215509"/>
    </source>
</evidence>
<accession>A0A229UQI6</accession>
<dbReference type="InterPro" id="IPR008557">
    <property type="entry name" value="PhoX"/>
</dbReference>
<dbReference type="SUPFAM" id="SSF63829">
    <property type="entry name" value="Calcium-dependent phosphotriesterase"/>
    <property type="match status" value="1"/>
</dbReference>
<protein>
    <recommendedName>
        <fullName evidence="4">Phosphatase</fullName>
    </recommendedName>
</protein>
<dbReference type="InterPro" id="IPR011042">
    <property type="entry name" value="6-blade_b-propeller_TolB-like"/>
</dbReference>
<keyword evidence="1" id="KW-0812">Transmembrane</keyword>
<keyword evidence="1" id="KW-1133">Transmembrane helix</keyword>
<dbReference type="EMBL" id="NMQW01000019">
    <property type="protein sequence ID" value="OXM85712.1"/>
    <property type="molecule type" value="Genomic_DNA"/>
</dbReference>
<evidence type="ECO:0000313" key="2">
    <source>
        <dbReference type="EMBL" id="OXM85712.1"/>
    </source>
</evidence>
<comment type="caution">
    <text evidence="2">The sequence shown here is derived from an EMBL/GenBank/DDBJ whole genome shotgun (WGS) entry which is preliminary data.</text>
</comment>
<dbReference type="Proteomes" id="UP000215509">
    <property type="component" value="Unassembled WGS sequence"/>
</dbReference>
<dbReference type="RefSeq" id="WP_094015517.1">
    <property type="nucleotide sequence ID" value="NZ_NMQW01000019.1"/>
</dbReference>
<gene>
    <name evidence="2" type="ORF">CF651_14150</name>
</gene>
<keyword evidence="3" id="KW-1185">Reference proteome</keyword>
<evidence type="ECO:0000256" key="1">
    <source>
        <dbReference type="SAM" id="Phobius"/>
    </source>
</evidence>
<organism evidence="2 3">
    <name type="scientific">Paenibacillus rigui</name>
    <dbReference type="NCBI Taxonomy" id="554312"/>
    <lineage>
        <taxon>Bacteria</taxon>
        <taxon>Bacillati</taxon>
        <taxon>Bacillota</taxon>
        <taxon>Bacilli</taxon>
        <taxon>Bacillales</taxon>
        <taxon>Paenibacillaceae</taxon>
        <taxon>Paenibacillus</taxon>
    </lineage>
</organism>
<dbReference type="InterPro" id="IPR019546">
    <property type="entry name" value="TAT_signal_bac_arc"/>
</dbReference>
<sequence length="559" mass="60189">MNENKPISRRSFLAYVGSGTATLLAASSGLGLFSGKAEAQENPEALFSYSSDSLTRSPGLIQPSDSDELVLPKGFSSQILAAYGDRINAKGDTFGFHNSYTCFHPIEGSSVNGLLWVNHESADALWVQGEPKNGHYSTAQTQKLLYNQGASILGIYRDTDGTWKLDTTSPYGRRITGLDAFELTGPARSARSVHGVSRVQGTLGNGSGGKTLWGTQLTGERSFAEPSRDAGLPQTHYGWVTEADPFDAGFKLRKHTALGRFQHGSIAMTLGKKGQAVVYMGDGAAYACIYKYISKGTYVVAKGTANSELLTEGTLYAADLVQRRWVALTIDAVLEALNDLHFSLPASIEYTREELLELFKEQADVYVYAGEAALILGATPTDRPETVQISPEEGTLFITHTNNARHGNLHGHISRLVEKDSDHGALEFSLETVLSGGRQGELSSPDSLITDHLGNLWVTTHMPPSQMNQGAYAEFKNNGLFAIVSPVSSKRKVLQFASAPNDAAFAGPCFAPDERSMFVAVQHPGANTVNRNNPTSSWASRPGSKVPRPAVVAITGFSY</sequence>
<proteinExistence type="predicted"/>
<dbReference type="PANTHER" id="PTHR35399:SF2">
    <property type="entry name" value="DUF839 DOMAIN-CONTAINING PROTEIN"/>
    <property type="match status" value="1"/>
</dbReference>
<keyword evidence="1" id="KW-0472">Membrane</keyword>
<dbReference type="NCBIfam" id="TIGR01409">
    <property type="entry name" value="TAT_signal_seq"/>
    <property type="match status" value="1"/>
</dbReference>
<dbReference type="Pfam" id="PF05787">
    <property type="entry name" value="PhoX"/>
    <property type="match status" value="1"/>
</dbReference>
<dbReference type="PANTHER" id="PTHR35399">
    <property type="entry name" value="SLR8030 PROTEIN"/>
    <property type="match status" value="1"/>
</dbReference>
<dbReference type="InterPro" id="IPR006311">
    <property type="entry name" value="TAT_signal"/>
</dbReference>
<dbReference type="AlphaFoldDB" id="A0A229UQI6"/>
<feature type="transmembrane region" description="Helical" evidence="1">
    <location>
        <begin position="12"/>
        <end position="33"/>
    </location>
</feature>
<dbReference type="OrthoDB" id="9801383at2"/>